<evidence type="ECO:0000313" key="15">
    <source>
        <dbReference type="Proteomes" id="UP000274117"/>
    </source>
</evidence>
<evidence type="ECO:0000256" key="12">
    <source>
        <dbReference type="SAM" id="Coils"/>
    </source>
</evidence>
<protein>
    <recommendedName>
        <fullName evidence="11">Isopentenyl-diphosphate delta-isomerase</fullName>
        <shortName evidence="11">IPP isomerase</shortName>
        <ecNumber evidence="11">5.3.3.2</ecNumber>
    </recommendedName>
    <alternativeName>
        <fullName evidence="11">Isopentenyl diphosphate:dimethylallyl diphosphate isomerase</fullName>
    </alternativeName>
    <alternativeName>
        <fullName evidence="11">Isopentenyl pyrophosphate isomerase</fullName>
    </alternativeName>
    <alternativeName>
        <fullName evidence="11">Type 2 isopentenyl diphosphate isomerase</fullName>
        <shortName evidence="11">IDI-2</shortName>
    </alternativeName>
</protein>
<keyword evidence="2 11" id="KW-0963">Cytoplasm</keyword>
<keyword evidence="5 11" id="KW-0479">Metal-binding</keyword>
<evidence type="ECO:0000256" key="9">
    <source>
        <dbReference type="ARBA" id="ARBA00023235"/>
    </source>
</evidence>
<comment type="cofactor">
    <cofactor evidence="1 11">
        <name>FMN</name>
        <dbReference type="ChEBI" id="CHEBI:58210"/>
    </cofactor>
</comment>
<comment type="caution">
    <text evidence="11">Lacks conserved residue(s) required for the propagation of feature annotation.</text>
</comment>
<sequence>MYYFGQFGLDRKDQHVGLANQQYSSQSASDFAQTRFVHHSLPELKLEDVSLATSVAGLDFAHPFFINAMTGGSEKTGKINQMLGILGCFGKIPLASGSVSAAIKDPSVAETFSVMRRENPHGIIFANLGAHHDVDNAKRAVDLLEANAIQIHVNAPQEIVMPEGDRDFSMWLKNIEILVRELDVPVIAKEVGFGMSRETVAKLASVGVQTVDISGTGGTDFAKIENARRAFHDYDYLEGWGQSTVVSLVEVMSLPADRRPQVIASGGIKNPLDIVKALALGADLVGMSNHFLQFVKDGKADRLEEAMQAIDRYQTQIAEIMTMLGAKTVADLRKTDLILAPAVQNWCQARGIDWTAYARRSAEK</sequence>
<dbReference type="InterPro" id="IPR013785">
    <property type="entry name" value="Aldolase_TIM"/>
</dbReference>
<comment type="cofactor">
    <cofactor evidence="11">
        <name>NADPH</name>
        <dbReference type="ChEBI" id="CHEBI:57783"/>
    </cofactor>
</comment>
<comment type="cofactor">
    <cofactor evidence="11">
        <name>Mg(2+)</name>
        <dbReference type="ChEBI" id="CHEBI:18420"/>
    </cofactor>
</comment>
<keyword evidence="8 11" id="KW-0414">Isoprene biosynthesis</keyword>
<feature type="binding site" evidence="11">
    <location>
        <begin position="288"/>
        <end position="289"/>
    </location>
    <ligand>
        <name>FMN</name>
        <dbReference type="ChEBI" id="CHEBI:58210"/>
    </ligand>
</feature>
<evidence type="ECO:0000256" key="6">
    <source>
        <dbReference type="ARBA" id="ARBA00022842"/>
    </source>
</evidence>
<dbReference type="GO" id="GO:0005737">
    <property type="term" value="C:cytoplasm"/>
    <property type="evidence" value="ECO:0007669"/>
    <property type="project" value="UniProtKB-SubCell"/>
</dbReference>
<feature type="binding site" evidence="11">
    <location>
        <begin position="68"/>
        <end position="70"/>
    </location>
    <ligand>
        <name>FMN</name>
        <dbReference type="ChEBI" id="CHEBI:58210"/>
    </ligand>
</feature>
<feature type="binding site" evidence="11">
    <location>
        <position position="98"/>
    </location>
    <ligand>
        <name>FMN</name>
        <dbReference type="ChEBI" id="CHEBI:58210"/>
    </ligand>
</feature>
<evidence type="ECO:0000313" key="14">
    <source>
        <dbReference type="EMBL" id="RRR53174.1"/>
    </source>
</evidence>
<comment type="subunit">
    <text evidence="10 11">Homooctamer. Dimer of tetramers.</text>
</comment>
<keyword evidence="4 11" id="KW-0288">FMN</keyword>
<dbReference type="EC" id="5.3.3.2" evidence="11"/>
<dbReference type="PIRSF" id="PIRSF003314">
    <property type="entry name" value="IPP_isomerase"/>
    <property type="match status" value="1"/>
</dbReference>
<comment type="subcellular location">
    <subcellularLocation>
        <location evidence="11">Cytoplasm</location>
    </subcellularLocation>
</comment>
<dbReference type="GO" id="GO:0070402">
    <property type="term" value="F:NADPH binding"/>
    <property type="evidence" value="ECO:0007669"/>
    <property type="project" value="UniProtKB-UniRule"/>
</dbReference>
<proteinExistence type="inferred from homology"/>
<accession>A0A426TF62</accession>
<reference evidence="14 15" key="1">
    <citation type="submission" date="2018-11" db="EMBL/GenBank/DDBJ databases">
        <authorList>
            <person name="Stevens M.J."/>
            <person name="Cernela N."/>
            <person name="Spoerry Serrano N."/>
            <person name="Schmitt S."/>
            <person name="Schrenzel J."/>
            <person name="Stephan R."/>
        </authorList>
    </citation>
    <scope>NUCLEOTIDE SEQUENCE [LARGE SCALE GENOMIC DNA]</scope>
    <source>
        <strain evidence="14 15">PP422</strain>
    </source>
</reference>
<keyword evidence="3 11" id="KW-0285">Flavoprotein</keyword>
<feature type="binding site" evidence="11">
    <location>
        <position position="189"/>
    </location>
    <ligand>
        <name>FMN</name>
        <dbReference type="ChEBI" id="CHEBI:58210"/>
    </ligand>
</feature>
<reference evidence="14 15" key="2">
    <citation type="submission" date="2018-12" db="EMBL/GenBank/DDBJ databases">
        <title>Whole-genome sequences of fifteen clinical Streptococcus suis strains isolated from pigs between 2006 and 2018.</title>
        <authorList>
            <person name="Stevens M.J.A."/>
            <person name="Cernela N."/>
            <person name="Spoerry Serrano N."/>
            <person name="Schmitt S."/>
            <person name="Schrenzel J."/>
            <person name="Stephan R."/>
        </authorList>
    </citation>
    <scope>NUCLEOTIDE SEQUENCE [LARGE SCALE GENOMIC DNA]</scope>
    <source>
        <strain evidence="14 15">PP422</strain>
    </source>
</reference>
<dbReference type="PANTHER" id="PTHR43665:SF1">
    <property type="entry name" value="ISOPENTENYL-DIPHOSPHATE DELTA-ISOMERASE"/>
    <property type="match status" value="1"/>
</dbReference>
<comment type="similarity">
    <text evidence="11">Belongs to the IPP isomerase type 2 family.</text>
</comment>
<dbReference type="Pfam" id="PF01070">
    <property type="entry name" value="FMN_dh"/>
    <property type="match status" value="1"/>
</dbReference>
<keyword evidence="7 11" id="KW-0521">NADP</keyword>
<dbReference type="InterPro" id="IPR000262">
    <property type="entry name" value="FMN-dep_DH"/>
</dbReference>
<feature type="binding site" evidence="11">
    <location>
        <position position="214"/>
    </location>
    <ligand>
        <name>FMN</name>
        <dbReference type="ChEBI" id="CHEBI:58210"/>
    </ligand>
</feature>
<evidence type="ECO:0000259" key="13">
    <source>
        <dbReference type="Pfam" id="PF01070"/>
    </source>
</evidence>
<evidence type="ECO:0000256" key="8">
    <source>
        <dbReference type="ARBA" id="ARBA00023229"/>
    </source>
</evidence>
<evidence type="ECO:0000256" key="5">
    <source>
        <dbReference type="ARBA" id="ARBA00022723"/>
    </source>
</evidence>
<keyword evidence="12" id="KW-0175">Coiled coil</keyword>
<comment type="function">
    <text evidence="11">Involved in the biosynthesis of isoprenoids. Catalyzes the 1,3-allylic rearrangement of the homoallylic substrate isopentenyl (IPP) to its allylic isomer, dimethylallyl diphosphate (DMAPP).</text>
</comment>
<gene>
    <name evidence="11" type="primary">fni</name>
    <name evidence="14" type="ORF">EI998_04735</name>
</gene>
<evidence type="ECO:0000256" key="2">
    <source>
        <dbReference type="ARBA" id="ARBA00022490"/>
    </source>
</evidence>
<evidence type="ECO:0000256" key="3">
    <source>
        <dbReference type="ARBA" id="ARBA00022630"/>
    </source>
</evidence>
<dbReference type="HAMAP" id="MF_00354">
    <property type="entry name" value="Idi_2"/>
    <property type="match status" value="1"/>
</dbReference>
<organism evidence="14 15">
    <name type="scientific">Streptococcus suis</name>
    <dbReference type="NCBI Taxonomy" id="1307"/>
    <lineage>
        <taxon>Bacteria</taxon>
        <taxon>Bacillati</taxon>
        <taxon>Bacillota</taxon>
        <taxon>Bacilli</taxon>
        <taxon>Lactobacillales</taxon>
        <taxon>Streptococcaceae</taxon>
        <taxon>Streptococcus</taxon>
    </lineage>
</organism>
<dbReference type="GO" id="GO:0016491">
    <property type="term" value="F:oxidoreductase activity"/>
    <property type="evidence" value="ECO:0007669"/>
    <property type="project" value="InterPro"/>
</dbReference>
<dbReference type="EMBL" id="RSDO01000007">
    <property type="protein sequence ID" value="RRR53174.1"/>
    <property type="molecule type" value="Genomic_DNA"/>
</dbReference>
<dbReference type="GO" id="GO:0010181">
    <property type="term" value="F:FMN binding"/>
    <property type="evidence" value="ECO:0007669"/>
    <property type="project" value="UniProtKB-UniRule"/>
</dbReference>
<dbReference type="GO" id="GO:0008299">
    <property type="term" value="P:isoprenoid biosynthetic process"/>
    <property type="evidence" value="ECO:0007669"/>
    <property type="project" value="UniProtKB-UniRule"/>
</dbReference>
<name>A0A426TF62_STRSU</name>
<feature type="binding site" evidence="11">
    <location>
        <position position="158"/>
    </location>
    <ligand>
        <name>Mg(2+)</name>
        <dbReference type="ChEBI" id="CHEBI:18420"/>
    </ligand>
</feature>
<feature type="binding site" evidence="11">
    <location>
        <position position="157"/>
    </location>
    <ligand>
        <name>substrate</name>
    </ligand>
</feature>
<keyword evidence="6 11" id="KW-0460">Magnesium</keyword>
<dbReference type="PANTHER" id="PTHR43665">
    <property type="entry name" value="ISOPENTENYL-DIPHOSPHATE DELTA-ISOMERASE"/>
    <property type="match status" value="1"/>
</dbReference>
<dbReference type="Proteomes" id="UP000274117">
    <property type="component" value="Unassembled WGS sequence"/>
</dbReference>
<evidence type="ECO:0000256" key="1">
    <source>
        <dbReference type="ARBA" id="ARBA00001917"/>
    </source>
</evidence>
<dbReference type="NCBIfam" id="TIGR02151">
    <property type="entry name" value="IPP_isom_2"/>
    <property type="match status" value="1"/>
</dbReference>
<evidence type="ECO:0000256" key="4">
    <source>
        <dbReference type="ARBA" id="ARBA00022643"/>
    </source>
</evidence>
<feature type="domain" description="FMN-dependent dehydrogenase" evidence="13">
    <location>
        <begin position="170"/>
        <end position="335"/>
    </location>
</feature>
<evidence type="ECO:0000256" key="11">
    <source>
        <dbReference type="HAMAP-Rule" id="MF_00354"/>
    </source>
</evidence>
<dbReference type="Gene3D" id="3.20.20.70">
    <property type="entry name" value="Aldolase class I"/>
    <property type="match status" value="1"/>
</dbReference>
<feature type="binding site" evidence="11">
    <location>
        <begin position="267"/>
        <end position="269"/>
    </location>
    <ligand>
        <name>FMN</name>
        <dbReference type="ChEBI" id="CHEBI:58210"/>
    </ligand>
</feature>
<feature type="binding site" evidence="11">
    <location>
        <begin position="11"/>
        <end position="12"/>
    </location>
    <ligand>
        <name>substrate</name>
    </ligand>
</feature>
<feature type="binding site" evidence="11">
    <location>
        <position position="219"/>
    </location>
    <ligand>
        <name>FMN</name>
        <dbReference type="ChEBI" id="CHEBI:58210"/>
    </ligand>
</feature>
<comment type="catalytic activity">
    <reaction evidence="11">
        <text>isopentenyl diphosphate = dimethylallyl diphosphate</text>
        <dbReference type="Rhea" id="RHEA:23284"/>
        <dbReference type="ChEBI" id="CHEBI:57623"/>
        <dbReference type="ChEBI" id="CHEBI:128769"/>
        <dbReference type="EC" id="5.3.3.2"/>
    </reaction>
</comment>
<evidence type="ECO:0000256" key="10">
    <source>
        <dbReference type="ARBA" id="ARBA00025810"/>
    </source>
</evidence>
<dbReference type="GO" id="GO:0004452">
    <property type="term" value="F:isopentenyl-diphosphate delta-isomerase activity"/>
    <property type="evidence" value="ECO:0007669"/>
    <property type="project" value="UniProtKB-UniRule"/>
</dbReference>
<feature type="binding site" evidence="11">
    <location>
        <position position="127"/>
    </location>
    <ligand>
        <name>FMN</name>
        <dbReference type="ChEBI" id="CHEBI:58210"/>
    </ligand>
</feature>
<feature type="coiled-coil region" evidence="12">
    <location>
        <begin position="296"/>
        <end position="323"/>
    </location>
</feature>
<dbReference type="GO" id="GO:0000287">
    <property type="term" value="F:magnesium ion binding"/>
    <property type="evidence" value="ECO:0007669"/>
    <property type="project" value="UniProtKB-UniRule"/>
</dbReference>
<dbReference type="CDD" id="cd02811">
    <property type="entry name" value="IDI-2_FMN"/>
    <property type="match status" value="1"/>
</dbReference>
<comment type="caution">
    <text evidence="14">The sequence shown here is derived from an EMBL/GenBank/DDBJ whole genome shotgun (WGS) entry which is preliminary data.</text>
</comment>
<keyword evidence="9 11" id="KW-0413">Isomerase</keyword>
<dbReference type="AlphaFoldDB" id="A0A426TF62"/>
<dbReference type="SUPFAM" id="SSF51395">
    <property type="entry name" value="FMN-linked oxidoreductases"/>
    <property type="match status" value="1"/>
</dbReference>
<dbReference type="InterPro" id="IPR011179">
    <property type="entry name" value="IPdP_isomerase"/>
</dbReference>
<evidence type="ECO:0000256" key="7">
    <source>
        <dbReference type="ARBA" id="ARBA00022857"/>
    </source>
</evidence>